<feature type="signal peptide" evidence="2">
    <location>
        <begin position="1"/>
        <end position="19"/>
    </location>
</feature>
<dbReference type="EMBL" id="ML979141">
    <property type="protein sequence ID" value="KAF1912024.1"/>
    <property type="molecule type" value="Genomic_DNA"/>
</dbReference>
<evidence type="ECO:0000313" key="4">
    <source>
        <dbReference type="Proteomes" id="UP000800096"/>
    </source>
</evidence>
<dbReference type="AlphaFoldDB" id="A0A6A5QBY9"/>
<proteinExistence type="predicted"/>
<evidence type="ECO:0000256" key="1">
    <source>
        <dbReference type="SAM" id="MobiDB-lite"/>
    </source>
</evidence>
<name>A0A6A5QBY9_AMPQU</name>
<protein>
    <submittedName>
        <fullName evidence="3">Uncharacterized protein</fullName>
    </submittedName>
</protein>
<feature type="chain" id="PRO_5025502336" evidence="2">
    <location>
        <begin position="20"/>
        <end position="807"/>
    </location>
</feature>
<evidence type="ECO:0000313" key="3">
    <source>
        <dbReference type="EMBL" id="KAF1912024.1"/>
    </source>
</evidence>
<gene>
    <name evidence="3" type="ORF">BDU57DRAFT_523336</name>
</gene>
<dbReference type="OrthoDB" id="3799204at2759"/>
<organism evidence="3 4">
    <name type="scientific">Ampelomyces quisqualis</name>
    <name type="common">Powdery mildew agent</name>
    <dbReference type="NCBI Taxonomy" id="50730"/>
    <lineage>
        <taxon>Eukaryota</taxon>
        <taxon>Fungi</taxon>
        <taxon>Dikarya</taxon>
        <taxon>Ascomycota</taxon>
        <taxon>Pezizomycotina</taxon>
        <taxon>Dothideomycetes</taxon>
        <taxon>Pleosporomycetidae</taxon>
        <taxon>Pleosporales</taxon>
        <taxon>Pleosporineae</taxon>
        <taxon>Phaeosphaeriaceae</taxon>
        <taxon>Ampelomyces</taxon>
    </lineage>
</organism>
<reference evidence="3" key="1">
    <citation type="journal article" date="2020" name="Stud. Mycol.">
        <title>101 Dothideomycetes genomes: a test case for predicting lifestyles and emergence of pathogens.</title>
        <authorList>
            <person name="Haridas S."/>
            <person name="Albert R."/>
            <person name="Binder M."/>
            <person name="Bloem J."/>
            <person name="Labutti K."/>
            <person name="Salamov A."/>
            <person name="Andreopoulos B."/>
            <person name="Baker S."/>
            <person name="Barry K."/>
            <person name="Bills G."/>
            <person name="Bluhm B."/>
            <person name="Cannon C."/>
            <person name="Castanera R."/>
            <person name="Culley D."/>
            <person name="Daum C."/>
            <person name="Ezra D."/>
            <person name="Gonzalez J."/>
            <person name="Henrissat B."/>
            <person name="Kuo A."/>
            <person name="Liang C."/>
            <person name="Lipzen A."/>
            <person name="Lutzoni F."/>
            <person name="Magnuson J."/>
            <person name="Mondo S."/>
            <person name="Nolan M."/>
            <person name="Ohm R."/>
            <person name="Pangilinan J."/>
            <person name="Park H.-J."/>
            <person name="Ramirez L."/>
            <person name="Alfaro M."/>
            <person name="Sun H."/>
            <person name="Tritt A."/>
            <person name="Yoshinaga Y."/>
            <person name="Zwiers L.-H."/>
            <person name="Turgeon B."/>
            <person name="Goodwin S."/>
            <person name="Spatafora J."/>
            <person name="Crous P."/>
            <person name="Grigoriev I."/>
        </authorList>
    </citation>
    <scope>NUCLEOTIDE SEQUENCE</scope>
    <source>
        <strain evidence="3">HMLAC05119</strain>
    </source>
</reference>
<evidence type="ECO:0000256" key="2">
    <source>
        <dbReference type="SAM" id="SignalP"/>
    </source>
</evidence>
<accession>A0A6A5QBY9</accession>
<keyword evidence="4" id="KW-1185">Reference proteome</keyword>
<sequence length="807" mass="90927">MHTMIRILQFLFAAGATIAQNTTDPKYIQLRSKQNAMMKDITCRWSGCDEQCPIGFVSVPRQGSKGEMMVDHTVCGNNKISRLCCPSNQIQPTCQWRGISRSGNCKPGCPEGEVEVWSLRLGCNSGHQSACCTTSTPSTEAYDHCRWEGKAPDCWGTGAFQPAKPCSKDFPLKIVETKAGFGGQEECRTGRTSYCCRDLGVRFPPPAFQNCKWASEMQDLMVHHGVCDAACPPNFIKIAAHAGVCVSSGLQEAYCCQGVKPSDMPGYRPPRLSAQAFEFAQALNRYLFAYQAKQCPLPLMPTWRSWFKEGNEDDETEHLKGETTAFVDRPMLEACDEWKHVWPELAFLMYIPKNRWSDSQIQMQMTWDELVPPQYPRTSVADLADFHHMYPLAEPEPVLEGMLSDLDGWGSLRDDLDHLNSTVCVDVVAGYYPAHPRYHGQAYGSTNSSDHLQRRSIQPDMHGDSHSLAFLDPMDRIPSLGTIFDGVRIGALTLHYARWLYFNRHNGEPSGPLLELAYWIGTRPGVVDNHPDLDVYRDMRTTGRNGPQVPDRWVVFHFHFDETRDIFFDIDGRTYAGFTSMSVYHGQDAIDSRHDANQQGWGVNWRGGRRDGRTARTIIRCPWDSSERSGPHNAVVTRMLVGHNSNDPPNPIRSIQGFRDFLERLYRQGYLGAPAFLPLMNNPAYPSRLTQYGEMSTNNNHELRHDVDGTGPVNPNDIWESPYQINFRITNYNPQNYHSMYGATYDYNIPYPNMRPLPPNTPYPLYPPPPGSPPAKSDSELSNVTDDSSEGTDMADQLKNLTLSASS</sequence>
<dbReference type="Proteomes" id="UP000800096">
    <property type="component" value="Unassembled WGS sequence"/>
</dbReference>
<feature type="region of interest" description="Disordered" evidence="1">
    <location>
        <begin position="760"/>
        <end position="807"/>
    </location>
</feature>
<feature type="compositionally biased region" description="Pro residues" evidence="1">
    <location>
        <begin position="760"/>
        <end position="773"/>
    </location>
</feature>
<keyword evidence="2" id="KW-0732">Signal</keyword>